<keyword evidence="1" id="KW-0238">DNA-binding</keyword>
<dbReference type="RefSeq" id="WP_073290475.1">
    <property type="nucleotide sequence ID" value="NZ_FRCP01000021.1"/>
</dbReference>
<evidence type="ECO:0000313" key="1">
    <source>
        <dbReference type="EMBL" id="SHM91502.1"/>
    </source>
</evidence>
<dbReference type="InterPro" id="IPR058532">
    <property type="entry name" value="YjbR/MT2646/Rv2570-like"/>
</dbReference>
<gene>
    <name evidence="1" type="ORF">SAMN02746066_03898</name>
</gene>
<sequence length="265" mass="31360">MEMKSEKILEYCLSKSGAYLEYPFGDIPICVKVDGKIFAELYVNPTDYKITLRCEAMLADFYRQQYPGTIVRGYHCPPVQQPYKNTIYLEEFDENLLLDMIDHSYSQVIAKMTKKQRFNVIGAIDKQELVDKGAIYFERIEEGFRQYENKVLEGNKVELKNSVHSLWLENGEDGAYVDWYYGTLRPEEKERIRSVLSAASRNILSRYEAWTDLMFLPLDQELFDLTMELNHTEALFCTYYFCKLPYTVWGNYDNKYQCFFRLKTI</sequence>
<dbReference type="Proteomes" id="UP000184038">
    <property type="component" value="Unassembled WGS sequence"/>
</dbReference>
<reference evidence="1 2" key="1">
    <citation type="submission" date="2016-11" db="EMBL/GenBank/DDBJ databases">
        <authorList>
            <person name="Jaros S."/>
            <person name="Januszkiewicz K."/>
            <person name="Wedrychowicz H."/>
        </authorList>
    </citation>
    <scope>NUCLEOTIDE SEQUENCE [LARGE SCALE GENOMIC DNA]</scope>
    <source>
        <strain evidence="1 2">DSM 15930</strain>
    </source>
</reference>
<dbReference type="OrthoDB" id="67353at2"/>
<evidence type="ECO:0000313" key="2">
    <source>
        <dbReference type="Proteomes" id="UP000184038"/>
    </source>
</evidence>
<proteinExistence type="predicted"/>
<keyword evidence="2" id="KW-1185">Reference proteome</keyword>
<dbReference type="AlphaFoldDB" id="A0A1M7MKP7"/>
<protein>
    <submittedName>
        <fullName evidence="1">Predicted DNA-binding protein, MmcQ/YjbR family</fullName>
    </submittedName>
</protein>
<dbReference type="Gene3D" id="3.90.1150.30">
    <property type="match status" value="1"/>
</dbReference>
<accession>A0A1M7MKP7</accession>
<dbReference type="PANTHER" id="PTHR35145:SF1">
    <property type="entry name" value="CYTOPLASMIC PROTEIN"/>
    <property type="match status" value="1"/>
</dbReference>
<dbReference type="Pfam" id="PF04237">
    <property type="entry name" value="YjbR"/>
    <property type="match status" value="1"/>
</dbReference>
<dbReference type="STRING" id="1120996.SAMN02746066_03898"/>
<dbReference type="GO" id="GO:0003677">
    <property type="term" value="F:DNA binding"/>
    <property type="evidence" value="ECO:0007669"/>
    <property type="project" value="UniProtKB-KW"/>
</dbReference>
<dbReference type="EMBL" id="FRCP01000021">
    <property type="protein sequence ID" value="SHM91502.1"/>
    <property type="molecule type" value="Genomic_DNA"/>
</dbReference>
<dbReference type="SUPFAM" id="SSF142906">
    <property type="entry name" value="YjbR-like"/>
    <property type="match status" value="1"/>
</dbReference>
<dbReference type="InterPro" id="IPR038056">
    <property type="entry name" value="YjbR-like_sf"/>
</dbReference>
<name>A0A1M7MKP7_9FIRM</name>
<dbReference type="InterPro" id="IPR007351">
    <property type="entry name" value="YjbR"/>
</dbReference>
<dbReference type="PANTHER" id="PTHR35145">
    <property type="entry name" value="CYTOPLASMIC PROTEIN-RELATED"/>
    <property type="match status" value="1"/>
</dbReference>
<organism evidence="1 2">
    <name type="scientific">Anaerosporobacter mobilis DSM 15930</name>
    <dbReference type="NCBI Taxonomy" id="1120996"/>
    <lineage>
        <taxon>Bacteria</taxon>
        <taxon>Bacillati</taxon>
        <taxon>Bacillota</taxon>
        <taxon>Clostridia</taxon>
        <taxon>Lachnospirales</taxon>
        <taxon>Lachnospiraceae</taxon>
        <taxon>Anaerosporobacter</taxon>
    </lineage>
</organism>